<evidence type="ECO:0000313" key="1">
    <source>
        <dbReference type="EMBL" id="KAJ0014129.1"/>
    </source>
</evidence>
<reference evidence="2" key="1">
    <citation type="journal article" date="2023" name="G3 (Bethesda)">
        <title>Genome assembly and association tests identify interacting loci associated with vigor, precocity, and sex in interspecific pistachio rootstocks.</title>
        <authorList>
            <person name="Palmer W."/>
            <person name="Jacygrad E."/>
            <person name="Sagayaradj S."/>
            <person name="Cavanaugh K."/>
            <person name="Han R."/>
            <person name="Bertier L."/>
            <person name="Beede B."/>
            <person name="Kafkas S."/>
            <person name="Golino D."/>
            <person name="Preece J."/>
            <person name="Michelmore R."/>
        </authorList>
    </citation>
    <scope>NUCLEOTIDE SEQUENCE [LARGE SCALE GENOMIC DNA]</scope>
</reference>
<sequence length="125" mass="14258">MYSTSSCSKCGYNRDRDSGIVKTCLDCFLNGEKLYIFEYGMPCKSPDEVIKTTMEFLQGKQDFGKYNFVSHNCEDFASYCKTGLHLCSQRESFVGTVREISEHLRGPGPPLGSLLLFPNFNRIRR</sequence>
<evidence type="ECO:0000313" key="2">
    <source>
        <dbReference type="Proteomes" id="UP001163603"/>
    </source>
</evidence>
<name>A0ACC0XAB6_9ROSI</name>
<accession>A0ACC0XAB6</accession>
<keyword evidence="2" id="KW-1185">Reference proteome</keyword>
<dbReference type="Proteomes" id="UP001163603">
    <property type="component" value="Chromosome 13"/>
</dbReference>
<dbReference type="EMBL" id="CM047748">
    <property type="protein sequence ID" value="KAJ0014129.1"/>
    <property type="molecule type" value="Genomic_DNA"/>
</dbReference>
<organism evidence="1 2">
    <name type="scientific">Pistacia integerrima</name>
    <dbReference type="NCBI Taxonomy" id="434235"/>
    <lineage>
        <taxon>Eukaryota</taxon>
        <taxon>Viridiplantae</taxon>
        <taxon>Streptophyta</taxon>
        <taxon>Embryophyta</taxon>
        <taxon>Tracheophyta</taxon>
        <taxon>Spermatophyta</taxon>
        <taxon>Magnoliopsida</taxon>
        <taxon>eudicotyledons</taxon>
        <taxon>Gunneridae</taxon>
        <taxon>Pentapetalae</taxon>
        <taxon>rosids</taxon>
        <taxon>malvids</taxon>
        <taxon>Sapindales</taxon>
        <taxon>Anacardiaceae</taxon>
        <taxon>Pistacia</taxon>
    </lineage>
</organism>
<proteinExistence type="predicted"/>
<protein>
    <submittedName>
        <fullName evidence="1">Uncharacterized protein</fullName>
    </submittedName>
</protein>
<gene>
    <name evidence="1" type="ORF">Pint_20458</name>
</gene>
<comment type="caution">
    <text evidence="1">The sequence shown here is derived from an EMBL/GenBank/DDBJ whole genome shotgun (WGS) entry which is preliminary data.</text>
</comment>